<proteinExistence type="predicted"/>
<dbReference type="GO" id="GO:0035312">
    <property type="term" value="F:5'-3' DNA exonuclease activity"/>
    <property type="evidence" value="ECO:0007669"/>
    <property type="project" value="TreeGrafter"/>
</dbReference>
<dbReference type="Gene3D" id="1.10.150.650">
    <property type="match status" value="1"/>
</dbReference>
<dbReference type="Gene3D" id="3.20.20.140">
    <property type="entry name" value="Metal-dependent hydrolases"/>
    <property type="match status" value="1"/>
</dbReference>
<sequence>MKKYIDLHAHTYYSDGGLSPAAVVEKAKKIGLSAVGIADHDSVSGLSEATSAGKKIGIEVVPATEITCYPSEKREFHILGYFIDWKNKTFQSFLKELQTQREQQAEKVVASLNELGYLINLGDLKSLTRGVIGKPHIAWMVINDLENKKKLLEDFGGIPTASDFIRKYLITGMPAHHRREALDPKDSIDLIHKHGGLAILAHPSWDLVSKDSESGKLTFDDHYLAELLGNGLDGIEVYSHRDSEEDTKLCVAHYEKIAKEKGLAVSGGSDYHGFSSTGKELGFVGFYLKIPYQVLDDLKLRSKK</sequence>
<dbReference type="InterPro" id="IPR016195">
    <property type="entry name" value="Pol/histidinol_Pase-like"/>
</dbReference>
<dbReference type="Proteomes" id="UP000176631">
    <property type="component" value="Unassembled WGS sequence"/>
</dbReference>
<name>A0A1G1W691_9BACT</name>
<comment type="caution">
    <text evidence="2">The sequence shown here is derived from an EMBL/GenBank/DDBJ whole genome shotgun (WGS) entry which is preliminary data.</text>
</comment>
<dbReference type="GO" id="GO:0004534">
    <property type="term" value="F:5'-3' RNA exonuclease activity"/>
    <property type="evidence" value="ECO:0007669"/>
    <property type="project" value="TreeGrafter"/>
</dbReference>
<evidence type="ECO:0000313" key="2">
    <source>
        <dbReference type="EMBL" id="OGY23179.1"/>
    </source>
</evidence>
<dbReference type="STRING" id="1802593.A2172_02255"/>
<dbReference type="InterPro" id="IPR052018">
    <property type="entry name" value="PHP_domain"/>
</dbReference>
<dbReference type="SUPFAM" id="SSF89550">
    <property type="entry name" value="PHP domain-like"/>
    <property type="match status" value="1"/>
</dbReference>
<reference evidence="2 3" key="1">
    <citation type="journal article" date="2016" name="Nat. Commun.">
        <title>Thousands of microbial genomes shed light on interconnected biogeochemical processes in an aquifer system.</title>
        <authorList>
            <person name="Anantharaman K."/>
            <person name="Brown C.T."/>
            <person name="Hug L.A."/>
            <person name="Sharon I."/>
            <person name="Castelle C.J."/>
            <person name="Probst A.J."/>
            <person name="Thomas B.C."/>
            <person name="Singh A."/>
            <person name="Wilkins M.J."/>
            <person name="Karaoz U."/>
            <person name="Brodie E.L."/>
            <person name="Williams K.H."/>
            <person name="Hubbard S.S."/>
            <person name="Banfield J.F."/>
        </authorList>
    </citation>
    <scope>NUCLEOTIDE SEQUENCE [LARGE SCALE GENOMIC DNA]</scope>
</reference>
<dbReference type="AlphaFoldDB" id="A0A1G1W691"/>
<gene>
    <name evidence="2" type="ORF">A2172_02255</name>
</gene>
<dbReference type="PANTHER" id="PTHR42924">
    <property type="entry name" value="EXONUCLEASE"/>
    <property type="match status" value="1"/>
</dbReference>
<evidence type="ECO:0000259" key="1">
    <source>
        <dbReference type="SMART" id="SM00481"/>
    </source>
</evidence>
<accession>A0A1G1W691</accession>
<dbReference type="SMART" id="SM00481">
    <property type="entry name" value="POLIIIAc"/>
    <property type="match status" value="1"/>
</dbReference>
<dbReference type="InterPro" id="IPR003141">
    <property type="entry name" value="Pol/His_phosphatase_N"/>
</dbReference>
<feature type="domain" description="Polymerase/histidinol phosphatase N-terminal" evidence="1">
    <location>
        <begin position="5"/>
        <end position="70"/>
    </location>
</feature>
<organism evidence="2 3">
    <name type="scientific">Candidatus Woykebacteria bacterium RBG_13_40_15</name>
    <dbReference type="NCBI Taxonomy" id="1802593"/>
    <lineage>
        <taxon>Bacteria</taxon>
        <taxon>Candidatus Woykeibacteriota</taxon>
    </lineage>
</organism>
<dbReference type="PANTHER" id="PTHR42924:SF3">
    <property type="entry name" value="POLYMERASE_HISTIDINOL PHOSPHATASE N-TERMINAL DOMAIN-CONTAINING PROTEIN"/>
    <property type="match status" value="1"/>
</dbReference>
<dbReference type="EMBL" id="MHCP01000028">
    <property type="protein sequence ID" value="OGY23179.1"/>
    <property type="molecule type" value="Genomic_DNA"/>
</dbReference>
<dbReference type="Pfam" id="PF02811">
    <property type="entry name" value="PHP"/>
    <property type="match status" value="1"/>
</dbReference>
<dbReference type="CDD" id="cd07438">
    <property type="entry name" value="PHP_HisPPase_AMP"/>
    <property type="match status" value="1"/>
</dbReference>
<evidence type="ECO:0000313" key="3">
    <source>
        <dbReference type="Proteomes" id="UP000176631"/>
    </source>
</evidence>
<dbReference type="InterPro" id="IPR004013">
    <property type="entry name" value="PHP_dom"/>
</dbReference>
<protein>
    <recommendedName>
        <fullName evidence="1">Polymerase/histidinol phosphatase N-terminal domain-containing protein</fullName>
    </recommendedName>
</protein>